<organism evidence="1 2">
    <name type="scientific">Cirrhinus mrigala</name>
    <name type="common">Mrigala</name>
    <dbReference type="NCBI Taxonomy" id="683832"/>
    <lineage>
        <taxon>Eukaryota</taxon>
        <taxon>Metazoa</taxon>
        <taxon>Chordata</taxon>
        <taxon>Craniata</taxon>
        <taxon>Vertebrata</taxon>
        <taxon>Euteleostomi</taxon>
        <taxon>Actinopterygii</taxon>
        <taxon>Neopterygii</taxon>
        <taxon>Teleostei</taxon>
        <taxon>Ostariophysi</taxon>
        <taxon>Cypriniformes</taxon>
        <taxon>Cyprinidae</taxon>
        <taxon>Labeoninae</taxon>
        <taxon>Labeonini</taxon>
        <taxon>Cirrhinus</taxon>
    </lineage>
</organism>
<feature type="non-terminal residue" evidence="1">
    <location>
        <position position="58"/>
    </location>
</feature>
<gene>
    <name evidence="1" type="ORF">M9458_045705</name>
</gene>
<evidence type="ECO:0000313" key="1">
    <source>
        <dbReference type="EMBL" id="KAL0157629.1"/>
    </source>
</evidence>
<comment type="caution">
    <text evidence="1">The sequence shown here is derived from an EMBL/GenBank/DDBJ whole genome shotgun (WGS) entry which is preliminary data.</text>
</comment>
<dbReference type="Proteomes" id="UP001529510">
    <property type="component" value="Unassembled WGS sequence"/>
</dbReference>
<evidence type="ECO:0000313" key="2">
    <source>
        <dbReference type="Proteomes" id="UP001529510"/>
    </source>
</evidence>
<keyword evidence="2" id="KW-1185">Reference proteome</keyword>
<dbReference type="AlphaFoldDB" id="A0ABD0N7Y5"/>
<name>A0ABD0N7Y5_CIRMR</name>
<proteinExistence type="predicted"/>
<sequence length="58" mass="6461">MLFLWVGSIAVGISSRHEHFLKHSGHINSALSRSFNGNTVLAAFEWGMIGVFVFSLQR</sequence>
<accession>A0ABD0N7Y5</accession>
<reference evidence="1 2" key="1">
    <citation type="submission" date="2024-05" db="EMBL/GenBank/DDBJ databases">
        <title>Genome sequencing and assembly of Indian major carp, Cirrhinus mrigala (Hamilton, 1822).</title>
        <authorList>
            <person name="Mohindra V."/>
            <person name="Chowdhury L.M."/>
            <person name="Lal K."/>
            <person name="Jena J.K."/>
        </authorList>
    </citation>
    <scope>NUCLEOTIDE SEQUENCE [LARGE SCALE GENOMIC DNA]</scope>
    <source>
        <strain evidence="1">CM1030</strain>
        <tissue evidence="1">Blood</tissue>
    </source>
</reference>
<protein>
    <submittedName>
        <fullName evidence="1">Uncharacterized protein</fullName>
    </submittedName>
</protein>
<dbReference type="EMBL" id="JAMKFB020000023">
    <property type="protein sequence ID" value="KAL0157629.1"/>
    <property type="molecule type" value="Genomic_DNA"/>
</dbReference>